<reference evidence="1" key="1">
    <citation type="submission" date="2021-02" db="EMBL/GenBank/DDBJ databases">
        <title>The hidden world within plants: metatranscriptomics unveil the complexity of wood microbiomes in grapevine.</title>
        <authorList>
            <person name="Nerva L."/>
            <person name="Garcia J.F."/>
            <person name="Favaretto F."/>
            <person name="Giudice G."/>
            <person name="Moffa L."/>
            <person name="Dario C."/>
            <person name="Riccardo V."/>
            <person name="Gambino G."/>
            <person name="Chitarra W."/>
        </authorList>
    </citation>
    <scope>NUCLEOTIDE SEQUENCE</scope>
</reference>
<accession>A0A8F5MK07</accession>
<proteinExistence type="predicted"/>
<organism evidence="1">
    <name type="scientific">Grapevine-associated levi-like virus 7</name>
    <dbReference type="NCBI Taxonomy" id="2814362"/>
    <lineage>
        <taxon>Viruses</taxon>
        <taxon>Riboviria</taxon>
        <taxon>Orthornavirae</taxon>
        <taxon>Lenarviricota</taxon>
        <taxon>Leviviricetes</taxon>
        <taxon>Norzivirales</taxon>
        <taxon>Fiersviridae</taxon>
    </lineage>
</organism>
<name>A0A8F5MK07_9VIRU</name>
<evidence type="ECO:0000313" key="1">
    <source>
        <dbReference type="EMBL" id="QXN75359.1"/>
    </source>
</evidence>
<protein>
    <recommendedName>
        <fullName evidence="2">Coat protein</fullName>
    </recommendedName>
</protein>
<dbReference type="EMBL" id="MW648454">
    <property type="protein sequence ID" value="QXN75359.1"/>
    <property type="molecule type" value="Genomic_RNA"/>
</dbReference>
<evidence type="ECO:0008006" key="2">
    <source>
        <dbReference type="Google" id="ProtNLM"/>
    </source>
</evidence>
<sequence>MSDGTMMYRYLSFNYRGGSLFTSDIVLDDVSGDDTTYRLVSSEANGSRRIDISSTLAAPATLAIKHSNSRSGSVITDRHLVQLIRTFEDGAGVPYQVTTNFTLAVPRTGAITAAMVADEIQRLIDFLSSGGLTTMASTANIESLLRGES</sequence>